<accession>A0ABP5F3Q9</accession>
<sequence>MTPPATLEKRLYRIAEAQHILSIGKTQIHAELRAGRLQSVGTGKARRIPAEAIDAYIDLLKQEAEGDA</sequence>
<proteinExistence type="predicted"/>
<dbReference type="Proteomes" id="UP001501585">
    <property type="component" value="Unassembled WGS sequence"/>
</dbReference>
<comment type="caution">
    <text evidence="2">The sequence shown here is derived from an EMBL/GenBank/DDBJ whole genome shotgun (WGS) entry which is preliminary data.</text>
</comment>
<name>A0ABP5F3Q9_9ACTN</name>
<feature type="domain" description="Helix-turn-helix" evidence="1">
    <location>
        <begin position="11"/>
        <end position="57"/>
    </location>
</feature>
<protein>
    <recommendedName>
        <fullName evidence="1">Helix-turn-helix domain-containing protein</fullName>
    </recommendedName>
</protein>
<dbReference type="RefSeq" id="WP_344107316.1">
    <property type="nucleotide sequence ID" value="NZ_BAAAPC010000026.1"/>
</dbReference>
<dbReference type="Pfam" id="PF12728">
    <property type="entry name" value="HTH_17"/>
    <property type="match status" value="1"/>
</dbReference>
<organism evidence="2 3">
    <name type="scientific">Nocardiopsis rhodophaea</name>
    <dbReference type="NCBI Taxonomy" id="280238"/>
    <lineage>
        <taxon>Bacteria</taxon>
        <taxon>Bacillati</taxon>
        <taxon>Actinomycetota</taxon>
        <taxon>Actinomycetes</taxon>
        <taxon>Streptosporangiales</taxon>
        <taxon>Nocardiopsidaceae</taxon>
        <taxon>Nocardiopsis</taxon>
    </lineage>
</organism>
<dbReference type="InterPro" id="IPR041657">
    <property type="entry name" value="HTH_17"/>
</dbReference>
<dbReference type="EMBL" id="BAAAPC010000026">
    <property type="protein sequence ID" value="GAA2013694.1"/>
    <property type="molecule type" value="Genomic_DNA"/>
</dbReference>
<evidence type="ECO:0000259" key="1">
    <source>
        <dbReference type="Pfam" id="PF12728"/>
    </source>
</evidence>
<evidence type="ECO:0000313" key="2">
    <source>
        <dbReference type="EMBL" id="GAA2013694.1"/>
    </source>
</evidence>
<keyword evidence="3" id="KW-1185">Reference proteome</keyword>
<evidence type="ECO:0000313" key="3">
    <source>
        <dbReference type="Proteomes" id="UP001501585"/>
    </source>
</evidence>
<gene>
    <name evidence="2" type="ORF">GCM10009799_47560</name>
</gene>
<reference evidence="3" key="1">
    <citation type="journal article" date="2019" name="Int. J. Syst. Evol. Microbiol.">
        <title>The Global Catalogue of Microorganisms (GCM) 10K type strain sequencing project: providing services to taxonomists for standard genome sequencing and annotation.</title>
        <authorList>
            <consortium name="The Broad Institute Genomics Platform"/>
            <consortium name="The Broad Institute Genome Sequencing Center for Infectious Disease"/>
            <person name="Wu L."/>
            <person name="Ma J."/>
        </authorList>
    </citation>
    <scope>NUCLEOTIDE SEQUENCE [LARGE SCALE GENOMIC DNA]</scope>
    <source>
        <strain evidence="3">JCM 15313</strain>
    </source>
</reference>